<dbReference type="InterPro" id="IPR000073">
    <property type="entry name" value="AB_hydrolase_1"/>
</dbReference>
<feature type="domain" description="AB hydrolase-1" evidence="3">
    <location>
        <begin position="74"/>
        <end position="305"/>
    </location>
</feature>
<dbReference type="Gene3D" id="3.40.50.1820">
    <property type="entry name" value="alpha/beta hydrolase"/>
    <property type="match status" value="1"/>
</dbReference>
<feature type="chain" id="PRO_5045585131" evidence="2">
    <location>
        <begin position="19"/>
        <end position="320"/>
    </location>
</feature>
<dbReference type="InterPro" id="IPR029058">
    <property type="entry name" value="AB_hydrolase_fold"/>
</dbReference>
<proteinExistence type="predicted"/>
<gene>
    <name evidence="4" type="ORF">OG517_02240</name>
</gene>
<name>A0ABZ1T4N9_STRVG</name>
<evidence type="ECO:0000313" key="5">
    <source>
        <dbReference type="Proteomes" id="UP001432039"/>
    </source>
</evidence>
<dbReference type="RefSeq" id="WP_328959907.1">
    <property type="nucleotide sequence ID" value="NZ_CP108090.1"/>
</dbReference>
<accession>A0ABZ1T4N9</accession>
<feature type="signal peptide" evidence="2">
    <location>
        <begin position="1"/>
        <end position="18"/>
    </location>
</feature>
<dbReference type="EMBL" id="CP108090">
    <property type="protein sequence ID" value="WUQ10348.1"/>
    <property type="molecule type" value="Genomic_DNA"/>
</dbReference>
<sequence length="320" mass="33912">MRHRIPLLPVLLAAALLAAVPGCGGPSAPRGAPPAPSSVPATGDFSGQVEVGGGRKVYLSCKGSGSPTVILESGLHDSSDTWTITDTRPPVPKAPAVFPGVAAFTRVCRYDRPGTVRYVDPPTLTTRSTPVDGTRALTAMADDLDTLLTSARLPGPYVLVGHSFGGMITRLYAQRHPRKTAGLVFVDAFGTDIRALFGTRWAAYRTLLDRPGTPFDARPDFERVDIDGAIDAVSAAPPLPAVPMAVLSKTEPFAAPPGTSKDLLDTLERAWPQVQQKLVELGTQTPQFLATGSDHYVQVHDPDLTISAVRLVVGRVRAEP</sequence>
<keyword evidence="2" id="KW-0732">Signal</keyword>
<dbReference type="GO" id="GO:0016787">
    <property type="term" value="F:hydrolase activity"/>
    <property type="evidence" value="ECO:0007669"/>
    <property type="project" value="UniProtKB-KW"/>
</dbReference>
<evidence type="ECO:0000313" key="4">
    <source>
        <dbReference type="EMBL" id="WUQ10348.1"/>
    </source>
</evidence>
<reference evidence="4" key="1">
    <citation type="submission" date="2022-10" db="EMBL/GenBank/DDBJ databases">
        <title>The complete genomes of actinobacterial strains from the NBC collection.</title>
        <authorList>
            <person name="Joergensen T.S."/>
            <person name="Alvarez Arevalo M."/>
            <person name="Sterndorff E.B."/>
            <person name="Faurdal D."/>
            <person name="Vuksanovic O."/>
            <person name="Mourched A.-S."/>
            <person name="Charusanti P."/>
            <person name="Shaw S."/>
            <person name="Blin K."/>
            <person name="Weber T."/>
        </authorList>
    </citation>
    <scope>NUCLEOTIDE SEQUENCE</scope>
    <source>
        <strain evidence="4">NBC_00248</strain>
    </source>
</reference>
<feature type="region of interest" description="Disordered" evidence="1">
    <location>
        <begin position="25"/>
        <end position="46"/>
    </location>
</feature>
<evidence type="ECO:0000256" key="2">
    <source>
        <dbReference type="SAM" id="SignalP"/>
    </source>
</evidence>
<dbReference type="Proteomes" id="UP001432039">
    <property type="component" value="Chromosome"/>
</dbReference>
<dbReference type="SUPFAM" id="SSF53474">
    <property type="entry name" value="alpha/beta-Hydrolases"/>
    <property type="match status" value="1"/>
</dbReference>
<keyword evidence="4" id="KW-0378">Hydrolase</keyword>
<evidence type="ECO:0000259" key="3">
    <source>
        <dbReference type="Pfam" id="PF12697"/>
    </source>
</evidence>
<organism evidence="4 5">
    <name type="scientific">Streptomyces virginiae</name>
    <name type="common">Streptomyces cinnamonensis</name>
    <dbReference type="NCBI Taxonomy" id="1961"/>
    <lineage>
        <taxon>Bacteria</taxon>
        <taxon>Bacillati</taxon>
        <taxon>Actinomycetota</taxon>
        <taxon>Actinomycetes</taxon>
        <taxon>Kitasatosporales</taxon>
        <taxon>Streptomycetaceae</taxon>
        <taxon>Streptomyces</taxon>
    </lineage>
</organism>
<keyword evidence="5" id="KW-1185">Reference proteome</keyword>
<evidence type="ECO:0000256" key="1">
    <source>
        <dbReference type="SAM" id="MobiDB-lite"/>
    </source>
</evidence>
<dbReference type="Pfam" id="PF12697">
    <property type="entry name" value="Abhydrolase_6"/>
    <property type="match status" value="1"/>
</dbReference>
<protein>
    <submittedName>
        <fullName evidence="4">Alpha/beta hydrolase</fullName>
    </submittedName>
</protein>